<evidence type="ECO:0000313" key="5">
    <source>
        <dbReference type="Proteomes" id="UP000001861"/>
    </source>
</evidence>
<dbReference type="GO" id="GO:0060090">
    <property type="term" value="F:molecular adaptor activity"/>
    <property type="evidence" value="ECO:0007669"/>
    <property type="project" value="TreeGrafter"/>
</dbReference>
<keyword evidence="5" id="KW-1185">Reference proteome</keyword>
<organism evidence="4 5">
    <name type="scientific">Coprinopsis cinerea (strain Okayama-7 / 130 / ATCC MYA-4618 / FGSC 9003)</name>
    <name type="common">Inky cap fungus</name>
    <name type="synonym">Hormographiella aspergillata</name>
    <dbReference type="NCBI Taxonomy" id="240176"/>
    <lineage>
        <taxon>Eukaryota</taxon>
        <taxon>Fungi</taxon>
        <taxon>Dikarya</taxon>
        <taxon>Basidiomycota</taxon>
        <taxon>Agaricomycotina</taxon>
        <taxon>Agaricomycetes</taxon>
        <taxon>Agaricomycetidae</taxon>
        <taxon>Agaricales</taxon>
        <taxon>Agaricineae</taxon>
        <taxon>Psathyrellaceae</taxon>
        <taxon>Coprinopsis</taxon>
    </lineage>
</organism>
<dbReference type="Proteomes" id="UP000001861">
    <property type="component" value="Unassembled WGS sequence"/>
</dbReference>
<dbReference type="GO" id="GO:0006620">
    <property type="term" value="P:post-translational protein targeting to endoplasmic reticulum membrane"/>
    <property type="evidence" value="ECO:0007669"/>
    <property type="project" value="TreeGrafter"/>
</dbReference>
<dbReference type="VEuPathDB" id="FungiDB:CC1G_00558"/>
<dbReference type="OrthoDB" id="2423701at2759"/>
<sequence>MTSPEGNELTAAIEQLKLEGNELYKKNQYEKASLKYTEAIEKDPTNHILLANRAAAYLATNQYVDAAWDCQQAIALDPSYAKAWSRLAAAAHALELWEHCIEAWQKALECLPSDESAMTPADKAVKVQFEEGLKKAKSASRSKGSSSRMGVEKTARKLPWTVAKSLIETGQLDNSSSAWVIGSAYQEYKQGLDMINSSRFENGMFYGKPDALMNLCNGILCDERVFHLDNRDFPAKLTSQCRFENVACKGWAEEGGPDLVKKEAVERLAKDGWNATRPAIAVTLRTWIFTAYFRSELAGHRHAAHELYLNALNVLQWGREQWPDVPKNERGAVFERSFIRGVKRLKMLNMHKTLVGGVPANPPYTEEDLAEVARDLIQDVDSDPVPTWAEDIPGHFSASWPYTKASALSILGWYHMFKASESEEENERIDHNRQAADHYQEAADLYSLDDENHPYFLCTALDCLNKVNAPLNEIVPLCKDIRDAIPQALAIWQVSSAAAALPLIKKEITEFEFKVIMGLVKGELTMDSVVKMDPIAPAKMSEGGKSAGNSKDTKEAK</sequence>
<evidence type="ECO:0000256" key="3">
    <source>
        <dbReference type="PROSITE-ProRule" id="PRU00339"/>
    </source>
</evidence>
<dbReference type="STRING" id="240176.A8N3D4"/>
<dbReference type="PANTHER" id="PTHR45831">
    <property type="entry name" value="LD24721P"/>
    <property type="match status" value="1"/>
</dbReference>
<dbReference type="InParanoid" id="A8N3D4"/>
<protein>
    <submittedName>
        <fullName evidence="4">Uncharacterized protein</fullName>
    </submittedName>
</protein>
<feature type="repeat" description="TPR" evidence="3">
    <location>
        <begin position="13"/>
        <end position="46"/>
    </location>
</feature>
<dbReference type="eggNOG" id="KOG0553">
    <property type="taxonomic scope" value="Eukaryota"/>
</dbReference>
<dbReference type="Pfam" id="PF13414">
    <property type="entry name" value="TPR_11"/>
    <property type="match status" value="1"/>
</dbReference>
<gene>
    <name evidence="4" type="ORF">CC1G_00558</name>
</gene>
<dbReference type="Gene3D" id="1.25.40.10">
    <property type="entry name" value="Tetratricopeptide repeat domain"/>
    <property type="match status" value="1"/>
</dbReference>
<dbReference type="RefSeq" id="XP_001829379.1">
    <property type="nucleotide sequence ID" value="XM_001829327.2"/>
</dbReference>
<dbReference type="SUPFAM" id="SSF48452">
    <property type="entry name" value="TPR-like"/>
    <property type="match status" value="1"/>
</dbReference>
<dbReference type="OMA" id="WSKAYRR"/>
<keyword evidence="1" id="KW-0677">Repeat</keyword>
<dbReference type="InterPro" id="IPR011990">
    <property type="entry name" value="TPR-like_helical_dom_sf"/>
</dbReference>
<dbReference type="EMBL" id="AACS02000001">
    <property type="protein sequence ID" value="EAU92339.1"/>
    <property type="molecule type" value="Genomic_DNA"/>
</dbReference>
<dbReference type="SMART" id="SM00028">
    <property type="entry name" value="TPR"/>
    <property type="match status" value="3"/>
</dbReference>
<evidence type="ECO:0000256" key="1">
    <source>
        <dbReference type="ARBA" id="ARBA00022737"/>
    </source>
</evidence>
<dbReference type="PROSITE" id="PS50005">
    <property type="entry name" value="TPR"/>
    <property type="match status" value="1"/>
</dbReference>
<dbReference type="GO" id="GO:0072380">
    <property type="term" value="C:TRC complex"/>
    <property type="evidence" value="ECO:0007669"/>
    <property type="project" value="TreeGrafter"/>
</dbReference>
<reference evidence="4 5" key="1">
    <citation type="journal article" date="2010" name="Proc. Natl. Acad. Sci. U.S.A.">
        <title>Insights into evolution of multicellular fungi from the assembled chromosomes of the mushroom Coprinopsis cinerea (Coprinus cinereus).</title>
        <authorList>
            <person name="Stajich J.E."/>
            <person name="Wilke S.K."/>
            <person name="Ahren D."/>
            <person name="Au C.H."/>
            <person name="Birren B.W."/>
            <person name="Borodovsky M."/>
            <person name="Burns C."/>
            <person name="Canback B."/>
            <person name="Casselton L.A."/>
            <person name="Cheng C.K."/>
            <person name="Deng J."/>
            <person name="Dietrich F.S."/>
            <person name="Fargo D.C."/>
            <person name="Farman M.L."/>
            <person name="Gathman A.C."/>
            <person name="Goldberg J."/>
            <person name="Guigo R."/>
            <person name="Hoegger P.J."/>
            <person name="Hooker J.B."/>
            <person name="Huggins A."/>
            <person name="James T.Y."/>
            <person name="Kamada T."/>
            <person name="Kilaru S."/>
            <person name="Kodira C."/>
            <person name="Kues U."/>
            <person name="Kupfer D."/>
            <person name="Kwan H.S."/>
            <person name="Lomsadze A."/>
            <person name="Li W."/>
            <person name="Lilly W.W."/>
            <person name="Ma L.J."/>
            <person name="Mackey A.J."/>
            <person name="Manning G."/>
            <person name="Martin F."/>
            <person name="Muraguchi H."/>
            <person name="Natvig D.O."/>
            <person name="Palmerini H."/>
            <person name="Ramesh M.A."/>
            <person name="Rehmeyer C.J."/>
            <person name="Roe B.A."/>
            <person name="Shenoy N."/>
            <person name="Stanke M."/>
            <person name="Ter-Hovhannisyan V."/>
            <person name="Tunlid A."/>
            <person name="Velagapudi R."/>
            <person name="Vision T.J."/>
            <person name="Zeng Q."/>
            <person name="Zolan M.E."/>
            <person name="Pukkila P.J."/>
        </authorList>
    </citation>
    <scope>NUCLEOTIDE SEQUENCE [LARGE SCALE GENOMIC DNA]</scope>
    <source>
        <strain evidence="5">Okayama-7 / 130 / ATCC MYA-4618 / FGSC 9003</strain>
    </source>
</reference>
<name>A8N3D4_COPC7</name>
<evidence type="ECO:0000256" key="2">
    <source>
        <dbReference type="ARBA" id="ARBA00022803"/>
    </source>
</evidence>
<dbReference type="InterPro" id="IPR047150">
    <property type="entry name" value="SGT"/>
</dbReference>
<dbReference type="AlphaFoldDB" id="A8N3D4"/>
<dbReference type="GO" id="GO:0016020">
    <property type="term" value="C:membrane"/>
    <property type="evidence" value="ECO:0007669"/>
    <property type="project" value="TreeGrafter"/>
</dbReference>
<accession>A8N3D4</accession>
<dbReference type="KEGG" id="cci:CC1G_00558"/>
<proteinExistence type="predicted"/>
<dbReference type="GeneID" id="6005808"/>
<comment type="caution">
    <text evidence="4">The sequence shown here is derived from an EMBL/GenBank/DDBJ whole genome shotgun (WGS) entry which is preliminary data.</text>
</comment>
<dbReference type="InterPro" id="IPR019734">
    <property type="entry name" value="TPR_rpt"/>
</dbReference>
<dbReference type="PANTHER" id="PTHR45831:SF2">
    <property type="entry name" value="LD24721P"/>
    <property type="match status" value="1"/>
</dbReference>
<keyword evidence="2 3" id="KW-0802">TPR repeat</keyword>
<evidence type="ECO:0000313" key="4">
    <source>
        <dbReference type="EMBL" id="EAU92339.1"/>
    </source>
</evidence>